<dbReference type="Proteomes" id="UP000006931">
    <property type="component" value="Chromosome"/>
</dbReference>
<dbReference type="HOGENOM" id="CLU_3316156_0_0_5"/>
<dbReference type="EMBL" id="CP001584">
    <property type="protein sequence ID" value="ADE29945.1"/>
    <property type="molecule type" value="Genomic_DNA"/>
</dbReference>
<accession>D5AX06</accession>
<proteinExistence type="predicted"/>
<evidence type="ECO:0000313" key="2">
    <source>
        <dbReference type="Proteomes" id="UP000006931"/>
    </source>
</evidence>
<evidence type="ECO:0000313" key="1">
    <source>
        <dbReference type="EMBL" id="ADE29945.1"/>
    </source>
</evidence>
<dbReference type="AlphaFoldDB" id="D5AX06"/>
<reference evidence="1 2" key="1">
    <citation type="journal article" date="2010" name="Genome Res.">
        <title>Genomic, proteomic, and transcriptomic analysis of virulent and avirulent Rickettsia prowazekii reveals its adaptive mutation capabilities.</title>
        <authorList>
            <person name="Bechah Y."/>
            <person name="El Karkouri K."/>
            <person name="Mediannikov O."/>
            <person name="Leroy Q."/>
            <person name="Pelletier N."/>
            <person name="Robert C."/>
            <person name="Medigue C."/>
            <person name="Mege J.L."/>
            <person name="Raoult D."/>
        </authorList>
    </citation>
    <scope>NUCLEOTIDE SEQUENCE [LARGE SCALE GENOMIC DNA]</scope>
    <source>
        <strain evidence="1 2">Rp22</strain>
    </source>
</reference>
<organism evidence="1 2">
    <name type="scientific">Rickettsia prowazekii (strain Rp22)</name>
    <dbReference type="NCBI Taxonomy" id="449216"/>
    <lineage>
        <taxon>Bacteria</taxon>
        <taxon>Pseudomonadati</taxon>
        <taxon>Pseudomonadota</taxon>
        <taxon>Alphaproteobacteria</taxon>
        <taxon>Rickettsiales</taxon>
        <taxon>Rickettsiaceae</taxon>
        <taxon>Rickettsieae</taxon>
        <taxon>Rickettsia</taxon>
        <taxon>typhus group</taxon>
    </lineage>
</organism>
<name>D5AX06_RICPP</name>
<dbReference type="KEGG" id="rpq:rpr22_0442"/>
<sequence>MCIGLVIYCIQDQQYCIDSLDYLAKLCCNNVEIKSKNKK</sequence>
<gene>
    <name evidence="1" type="ORF">rpr22_0442</name>
</gene>
<protein>
    <submittedName>
        <fullName evidence="1">Uncharacterized protein</fullName>
    </submittedName>
</protein>